<proteinExistence type="predicted"/>
<dbReference type="AlphaFoldDB" id="A0AAD8KIR5"/>
<gene>
    <name evidence="1" type="ORF">QVD17_25072</name>
</gene>
<accession>A0AAD8KIR5</accession>
<evidence type="ECO:0000313" key="2">
    <source>
        <dbReference type="Proteomes" id="UP001229421"/>
    </source>
</evidence>
<dbReference type="Proteomes" id="UP001229421">
    <property type="component" value="Unassembled WGS sequence"/>
</dbReference>
<protein>
    <submittedName>
        <fullName evidence="1">Uncharacterized protein</fullName>
    </submittedName>
</protein>
<name>A0AAD8KIR5_TARER</name>
<organism evidence="1 2">
    <name type="scientific">Tagetes erecta</name>
    <name type="common">African marigold</name>
    <dbReference type="NCBI Taxonomy" id="13708"/>
    <lineage>
        <taxon>Eukaryota</taxon>
        <taxon>Viridiplantae</taxon>
        <taxon>Streptophyta</taxon>
        <taxon>Embryophyta</taxon>
        <taxon>Tracheophyta</taxon>
        <taxon>Spermatophyta</taxon>
        <taxon>Magnoliopsida</taxon>
        <taxon>eudicotyledons</taxon>
        <taxon>Gunneridae</taxon>
        <taxon>Pentapetalae</taxon>
        <taxon>asterids</taxon>
        <taxon>campanulids</taxon>
        <taxon>Asterales</taxon>
        <taxon>Asteraceae</taxon>
        <taxon>Asteroideae</taxon>
        <taxon>Heliantheae alliance</taxon>
        <taxon>Tageteae</taxon>
        <taxon>Tagetes</taxon>
    </lineage>
</organism>
<reference evidence="1" key="1">
    <citation type="journal article" date="2023" name="bioRxiv">
        <title>Improved chromosome-level genome assembly for marigold (Tagetes erecta).</title>
        <authorList>
            <person name="Jiang F."/>
            <person name="Yuan L."/>
            <person name="Wang S."/>
            <person name="Wang H."/>
            <person name="Xu D."/>
            <person name="Wang A."/>
            <person name="Fan W."/>
        </authorList>
    </citation>
    <scope>NUCLEOTIDE SEQUENCE</scope>
    <source>
        <strain evidence="1">WSJ</strain>
        <tissue evidence="1">Leaf</tissue>
    </source>
</reference>
<evidence type="ECO:0000313" key="1">
    <source>
        <dbReference type="EMBL" id="KAK1422151.1"/>
    </source>
</evidence>
<keyword evidence="2" id="KW-1185">Reference proteome</keyword>
<dbReference type="EMBL" id="JAUHHV010000006">
    <property type="protein sequence ID" value="KAK1422151.1"/>
    <property type="molecule type" value="Genomic_DNA"/>
</dbReference>
<comment type="caution">
    <text evidence="1">The sequence shown here is derived from an EMBL/GenBank/DDBJ whole genome shotgun (WGS) entry which is preliminary data.</text>
</comment>
<sequence>MDRSVTNPLLPSQQLVIQFRLIDVVTRLVLYALTYGNLNFQSPNMDVVREALILHDVNINELEVKHGVLVHGGGGFGAWCWYKTIELLEEC</sequence>